<comment type="function">
    <text evidence="6">Clathrin is the major protein of the polyhedral coat of coated pits and vesicles.</text>
</comment>
<dbReference type="GO" id="GO:0032051">
    <property type="term" value="F:clathrin light chain binding"/>
    <property type="evidence" value="ECO:0007669"/>
    <property type="project" value="InterPro"/>
</dbReference>
<dbReference type="InterPro" id="IPR011990">
    <property type="entry name" value="TPR-like_helical_dom_sf"/>
</dbReference>
<feature type="repeat" description="CHCR" evidence="7">
    <location>
        <begin position="692"/>
        <end position="834"/>
    </location>
</feature>
<keyword evidence="3 6" id="KW-0472">Membrane</keyword>
<feature type="repeat" description="CHCR" evidence="7">
    <location>
        <begin position="543"/>
        <end position="689"/>
    </location>
</feature>
<evidence type="ECO:0000256" key="7">
    <source>
        <dbReference type="PROSITE-ProRule" id="PRU01006"/>
    </source>
</evidence>
<dbReference type="SUPFAM" id="SSF50989">
    <property type="entry name" value="Clathrin heavy-chain terminal domain"/>
    <property type="match status" value="1"/>
</dbReference>
<name>A0AAW1RHF5_9CHLO</name>
<evidence type="ECO:0000256" key="6">
    <source>
        <dbReference type="PIRNR" id="PIRNR002290"/>
    </source>
</evidence>
<dbReference type="Gene3D" id="1.25.40.10">
    <property type="entry name" value="Tetratricopeptide repeat domain"/>
    <property type="match status" value="3"/>
</dbReference>
<feature type="repeat" description="CHCR" evidence="7">
    <location>
        <begin position="1429"/>
        <end position="1572"/>
    </location>
</feature>
<evidence type="ECO:0000256" key="5">
    <source>
        <dbReference type="ARBA" id="ARBA00023329"/>
    </source>
</evidence>
<dbReference type="GO" id="GO:0071439">
    <property type="term" value="C:clathrin complex"/>
    <property type="evidence" value="ECO:0007669"/>
    <property type="project" value="InterPro"/>
</dbReference>
<feature type="repeat" description="CHCR" evidence="7">
    <location>
        <begin position="1134"/>
        <end position="1275"/>
    </location>
</feature>
<dbReference type="FunFam" id="1.25.40.10:FF:000005">
    <property type="entry name" value="Clathrin heavy chain"/>
    <property type="match status" value="1"/>
</dbReference>
<comment type="similarity">
    <text evidence="1 6">Belongs to the clathrin heavy chain family.</text>
</comment>
<dbReference type="Gene3D" id="1.25.40.730">
    <property type="match status" value="1"/>
</dbReference>
<comment type="subcellular location">
    <subcellularLocation>
        <location evidence="6">Cytoplasmic vesicle membrane</location>
        <topology evidence="6">Peripheral membrane protein</topology>
        <orientation evidence="6">Cytoplasmic side</orientation>
    </subcellularLocation>
    <subcellularLocation>
        <location evidence="6">Membrane</location>
        <location evidence="6">Coated pit</location>
        <topology evidence="6">Peripheral membrane protein</topology>
        <orientation evidence="6">Cytoplasmic side</orientation>
    </subcellularLocation>
</comment>
<protein>
    <recommendedName>
        <fullName evidence="6">Clathrin heavy chain</fullName>
    </recommendedName>
</protein>
<evidence type="ECO:0000256" key="1">
    <source>
        <dbReference type="ARBA" id="ARBA00009535"/>
    </source>
</evidence>
<accession>A0AAW1RHF5</accession>
<feature type="repeat" description="CHCR" evidence="7">
    <location>
        <begin position="839"/>
        <end position="978"/>
    </location>
</feature>
<dbReference type="PROSITE" id="PS50236">
    <property type="entry name" value="CHCR"/>
    <property type="match status" value="7"/>
</dbReference>
<dbReference type="GO" id="GO:0030130">
    <property type="term" value="C:clathrin coat of trans-Golgi network vesicle"/>
    <property type="evidence" value="ECO:0007669"/>
    <property type="project" value="InterPro"/>
</dbReference>
<keyword evidence="5 6" id="KW-0968">Cytoplasmic vesicle</keyword>
<dbReference type="GO" id="GO:0009506">
    <property type="term" value="C:plasmodesma"/>
    <property type="evidence" value="ECO:0007669"/>
    <property type="project" value="TreeGrafter"/>
</dbReference>
<dbReference type="Pfam" id="PF00637">
    <property type="entry name" value="Clathrin"/>
    <property type="match status" value="7"/>
</dbReference>
<feature type="repeat" description="CHCR" evidence="7">
    <location>
        <begin position="985"/>
        <end position="1130"/>
    </location>
</feature>
<dbReference type="FunFam" id="1.25.40.10:FF:000002">
    <property type="entry name" value="Clathrin heavy chain"/>
    <property type="match status" value="1"/>
</dbReference>
<dbReference type="InterPro" id="IPR000547">
    <property type="entry name" value="Clathrin_H-chain/VPS_repeat"/>
</dbReference>
<evidence type="ECO:0000313" key="8">
    <source>
        <dbReference type="EMBL" id="KAK9833038.1"/>
    </source>
</evidence>
<dbReference type="InterPro" id="IPR016341">
    <property type="entry name" value="Clathrin_heavy_chain"/>
</dbReference>
<evidence type="ECO:0000256" key="4">
    <source>
        <dbReference type="ARBA" id="ARBA00023176"/>
    </source>
</evidence>
<evidence type="ECO:0000256" key="2">
    <source>
        <dbReference type="ARBA" id="ARBA00022737"/>
    </source>
</evidence>
<dbReference type="PIRSF" id="PIRSF002290">
    <property type="entry name" value="Clathrin_H_chain"/>
    <property type="match status" value="1"/>
</dbReference>
<dbReference type="GO" id="GO:0006886">
    <property type="term" value="P:intracellular protein transport"/>
    <property type="evidence" value="ECO:0007669"/>
    <property type="project" value="UniProtKB-UniRule"/>
</dbReference>
<dbReference type="PANTHER" id="PTHR10292">
    <property type="entry name" value="CLATHRIN HEAVY CHAIN RELATED"/>
    <property type="match status" value="1"/>
</dbReference>
<dbReference type="Gene3D" id="2.130.10.110">
    <property type="entry name" value="Clathrin heavy-chain terminal domain"/>
    <property type="match status" value="1"/>
</dbReference>
<dbReference type="InterPro" id="IPR016024">
    <property type="entry name" value="ARM-type_fold"/>
</dbReference>
<reference evidence="8 9" key="1">
    <citation type="journal article" date="2024" name="Nat. Commun.">
        <title>Phylogenomics reveals the evolutionary origins of lichenization in chlorophyte algae.</title>
        <authorList>
            <person name="Puginier C."/>
            <person name="Libourel C."/>
            <person name="Otte J."/>
            <person name="Skaloud P."/>
            <person name="Haon M."/>
            <person name="Grisel S."/>
            <person name="Petersen M."/>
            <person name="Berrin J.G."/>
            <person name="Delaux P.M."/>
            <person name="Dal Grande F."/>
            <person name="Keller J."/>
        </authorList>
    </citation>
    <scope>NUCLEOTIDE SEQUENCE [LARGE SCALE GENOMIC DNA]</scope>
    <source>
        <strain evidence="8 9">SAG 2145</strain>
    </source>
</reference>
<evidence type="ECO:0000256" key="3">
    <source>
        <dbReference type="ARBA" id="ARBA00023136"/>
    </source>
</evidence>
<keyword evidence="9" id="KW-1185">Reference proteome</keyword>
<dbReference type="FunFam" id="1.25.40.10:FF:000001">
    <property type="entry name" value="Clathrin heavy chain"/>
    <property type="match status" value="1"/>
</dbReference>
<dbReference type="SMART" id="SM00299">
    <property type="entry name" value="CLH"/>
    <property type="match status" value="7"/>
</dbReference>
<dbReference type="Pfam" id="PF13838">
    <property type="entry name" value="Clathrin_H_link"/>
    <property type="match status" value="1"/>
</dbReference>
<dbReference type="Proteomes" id="UP001438707">
    <property type="component" value="Unassembled WGS sequence"/>
</dbReference>
<dbReference type="EMBL" id="JALJOS010000011">
    <property type="protein sequence ID" value="KAK9833038.1"/>
    <property type="molecule type" value="Genomic_DNA"/>
</dbReference>
<dbReference type="FunFam" id="1.25.40.730:FF:000002">
    <property type="entry name" value="Clathrin heavy chain"/>
    <property type="match status" value="1"/>
</dbReference>
<dbReference type="InterPro" id="IPR055358">
    <property type="entry name" value="CHCR"/>
</dbReference>
<proteinExistence type="inferred from homology"/>
<dbReference type="GO" id="GO:0009507">
    <property type="term" value="C:chloroplast"/>
    <property type="evidence" value="ECO:0007669"/>
    <property type="project" value="TreeGrafter"/>
</dbReference>
<dbReference type="PANTHER" id="PTHR10292:SF1">
    <property type="entry name" value="CLATHRIN HEAVY CHAIN"/>
    <property type="match status" value="1"/>
</dbReference>
<dbReference type="InterPro" id="IPR022365">
    <property type="entry name" value="Clathrin_H-chain_propeller_rpt"/>
</dbReference>
<sequence>MAASAPIALKEALQLPNIGIGQQFIAFTNVTMESDKFICVRETGATNSVVIVDMANPLAPQKRPITADSALMNPVSKVLALKAAVQPGPGDNLQIFNLDMKAKMKSFAMTEPVVFWKWISAAKLGLVTATSVYHWDMNGTSDPEKIFDRTANMEGTQIINYRADAGEKWCVLVGIAPGPPERPQLVKGNMQLYSTEQKRAQALEAHAAAFSTLRGSSVISFAQKTLVNGQINSKLHVIELGAAPGTPPLKKQAELFFPAEFADDFPVAMQISDKYGLVYVITKLGLLFVYDLETATAVYRNRISPDPIFLTAPSASTGGFYAVNRRGQVLFANVNEATMVPFVSQSLGNLELALSLARRGNLPGAEGLVGQHFERLFSQGQYKEAAEAAAGSPQGTLRTRQTLEKFKAIPPQPGQTSPLLIYFGTLLTRGKLNAHESVELSQLVIQQNKKHLLDNWLKEDKLEPSEQLGDLLRSAGDRDAALNCYRSANVPTKVIEGLAAKGDFTELMTYSTGQGYKPDYMYLLQRMMMDNPEAAVNLAKMVARQPGPPIELNVMADLFLQRNAVREATAFLLDVLQDNKPENDKLQTKLLEINLVTNPQVADAILANGTLTHYDRPRIAQLCEKAGLYMRALQHYTDLVDIKRVLINTHAIEPQQLVEYFGSLSAEWALECLKELLKNQPQNNLQLVVQIAKEYTEQLGAAKIIALLEDHKSFHGLYYYLGSHIAFSEDPEVHYKYIEAAARTGQLKEVERVTRESNFYPPERTKQFLMESKLPDARPLINVCDRFDMVADLTHFLYSNNMLRYIEGYVQKVNPSKAPQVVGGLLDVEAPEEFINNLILSVRSLIPVEQLCEEVEKRNRLKLLNPFLEHLVSEGSHDPHVHNALGKIIVDSNNNPEHFLTTNPYYDSTVVGKYCEKRDPNLACVAYKRGQCDDALVDCTNRHSLFKVQARYIVERMDHELWLKVLDENNKYRRQLIDQVVSTALPESRNPEQVSVAVKAFMQAELQTELIELLEKIVLQNSSFSNNHNLQNLLIITAIKADKTRVKDYIHRLDNFDGPAVGEIAVGYEMFEEAFEIYKKFGLKTKAIKVLLEQMEDLARAQEYATKVDEPAVWTELAHAQLDHGDVAEAIASYLRASDSSRYVDVIARSQEAACYDELVKYLLMVRKKVKDNKVDTELVYAYAVTKQLGPLEEFINSPHQANLQSVGDRAFEEGHYEAARIIFAHIPNWGRLASTLVRLHQFQPAVEAARKANSPRTWKEVCYACVEEGEFRLAQLCGLNIIINADDLEEVSDFYQQRGFFDELIALMESGIGLERAHMGIFTELGILYARYKHTKLMEHLKLFSTRLNIPRLIRVCEEYCHWRELVFLYVAYDEYDNAAMIMINHSPVAWEHVQFKDVAVKVSNVEVYYRAISFYLGEHPELLTDLLKVLEARVDHTRVVDILRKADHLPLVKDYLLAVQKSNLAAVNEAVNGLLIEEEDFAALRDSITTYDNFDQLSLASRLEMHELMEFRRISAFIYKKALRWRKAVALAKQDGLYKDAMETSAQSQDSELAEELLRFFVEKGERECFAACLFTCYDLIKPDLALEVAWMNGLMEFSMPYMIQFLREYTSKVDLLMSERKDAQQAEMSDEAAKKQQEAQSNAYLSLMPLALPAPPAAGDAGFGGGGGGYGAPTANGYGAPPGFGQPSGFGAPGYASGF</sequence>
<dbReference type="GO" id="GO:0005198">
    <property type="term" value="F:structural molecule activity"/>
    <property type="evidence" value="ECO:0007669"/>
    <property type="project" value="InterPro"/>
</dbReference>
<organism evidence="8 9">
    <name type="scientific">Apatococcus lobatus</name>
    <dbReference type="NCBI Taxonomy" id="904363"/>
    <lineage>
        <taxon>Eukaryota</taxon>
        <taxon>Viridiplantae</taxon>
        <taxon>Chlorophyta</taxon>
        <taxon>core chlorophytes</taxon>
        <taxon>Trebouxiophyceae</taxon>
        <taxon>Chlorellales</taxon>
        <taxon>Chlorellaceae</taxon>
        <taxon>Apatococcus</taxon>
    </lineage>
</organism>
<dbReference type="Pfam" id="PF01394">
    <property type="entry name" value="Clathrin_propel"/>
    <property type="match status" value="1"/>
</dbReference>
<dbReference type="GO" id="GO:0006898">
    <property type="term" value="P:receptor-mediated endocytosis"/>
    <property type="evidence" value="ECO:0007669"/>
    <property type="project" value="TreeGrafter"/>
</dbReference>
<comment type="caution">
    <text evidence="8">The sequence shown here is derived from an EMBL/GenBank/DDBJ whole genome shotgun (WGS) entry which is preliminary data.</text>
</comment>
<evidence type="ECO:0000313" key="9">
    <source>
        <dbReference type="Proteomes" id="UP001438707"/>
    </source>
</evidence>
<dbReference type="SUPFAM" id="SSF48371">
    <property type="entry name" value="ARM repeat"/>
    <property type="match status" value="6"/>
</dbReference>
<gene>
    <name evidence="8" type="ORF">WJX74_005073</name>
</gene>
<dbReference type="InterPro" id="IPR016025">
    <property type="entry name" value="Clathrin_H-chain_N"/>
</dbReference>
<feature type="repeat" description="CHCR" evidence="7">
    <location>
        <begin position="1280"/>
        <end position="1426"/>
    </location>
</feature>
<dbReference type="GO" id="GO:0030132">
    <property type="term" value="C:clathrin coat of coated pit"/>
    <property type="evidence" value="ECO:0007669"/>
    <property type="project" value="InterPro"/>
</dbReference>
<keyword evidence="2" id="KW-0677">Repeat</keyword>
<keyword evidence="4 6" id="KW-0168">Coated pit</keyword>